<dbReference type="InParanoid" id="B0WP35"/>
<name>B0WP35_CULQU</name>
<keyword evidence="2" id="KW-1133">Transmembrane helix</keyword>
<dbReference type="KEGG" id="cqu:CpipJ_CPIJ008715"/>
<evidence type="ECO:0000313" key="4">
    <source>
        <dbReference type="EnsemblMetazoa" id="CPIJ008715-PA"/>
    </source>
</evidence>
<keyword evidence="5" id="KW-1185">Reference proteome</keyword>
<evidence type="ECO:0000256" key="2">
    <source>
        <dbReference type="SAM" id="Phobius"/>
    </source>
</evidence>
<dbReference type="Proteomes" id="UP000002320">
    <property type="component" value="Unassembled WGS sequence"/>
</dbReference>
<dbReference type="EnsemblMetazoa" id="CPIJ008715-RA">
    <property type="protein sequence ID" value="CPIJ008715-PA"/>
    <property type="gene ID" value="CPIJ008715"/>
</dbReference>
<feature type="compositionally biased region" description="Basic and acidic residues" evidence="1">
    <location>
        <begin position="114"/>
        <end position="124"/>
    </location>
</feature>
<dbReference type="HOGENOM" id="CLU_386495_0_0_1"/>
<dbReference type="EMBL" id="DS232019">
    <property type="protein sequence ID" value="EDS32074.1"/>
    <property type="molecule type" value="Genomic_DNA"/>
</dbReference>
<feature type="transmembrane region" description="Helical" evidence="2">
    <location>
        <begin position="670"/>
        <end position="690"/>
    </location>
</feature>
<reference evidence="3" key="1">
    <citation type="submission" date="2007-03" db="EMBL/GenBank/DDBJ databases">
        <title>Annotation of Culex pipiens quinquefasciatus.</title>
        <authorList>
            <consortium name="The Broad Institute Genome Sequencing Platform"/>
            <person name="Atkinson P.W."/>
            <person name="Hemingway J."/>
            <person name="Christensen B.M."/>
            <person name="Higgs S."/>
            <person name="Kodira C."/>
            <person name="Hannick L."/>
            <person name="Megy K."/>
            <person name="O'Leary S."/>
            <person name="Pearson M."/>
            <person name="Haas B.J."/>
            <person name="Mauceli E."/>
            <person name="Wortman J.R."/>
            <person name="Lee N.H."/>
            <person name="Guigo R."/>
            <person name="Stanke M."/>
            <person name="Alvarado L."/>
            <person name="Amedeo P."/>
            <person name="Antoine C.H."/>
            <person name="Arensburger P."/>
            <person name="Bidwell S.L."/>
            <person name="Crawford M."/>
            <person name="Camaro F."/>
            <person name="Devon K."/>
            <person name="Engels R."/>
            <person name="Hammond M."/>
            <person name="Howarth C."/>
            <person name="Koehrsen M."/>
            <person name="Lawson D."/>
            <person name="Montgomery P."/>
            <person name="Nene V."/>
            <person name="Nusbaum C."/>
            <person name="Puiu D."/>
            <person name="Romero-Severson J."/>
            <person name="Severson D.W."/>
            <person name="Shumway M."/>
            <person name="Sisk P."/>
            <person name="Stolte C."/>
            <person name="Zeng Q."/>
            <person name="Eisenstadt E."/>
            <person name="Fraser-Liggett C."/>
            <person name="Strausberg R."/>
            <person name="Galagan J."/>
            <person name="Birren B."/>
            <person name="Collins F.H."/>
        </authorList>
    </citation>
    <scope>NUCLEOTIDE SEQUENCE [LARGE SCALE GENOMIC DNA]</scope>
    <source>
        <strain evidence="3">JHB</strain>
    </source>
</reference>
<proteinExistence type="predicted"/>
<protein>
    <submittedName>
        <fullName evidence="3 4">Uncharacterized protein</fullName>
    </submittedName>
</protein>
<evidence type="ECO:0000256" key="1">
    <source>
        <dbReference type="SAM" id="MobiDB-lite"/>
    </source>
</evidence>
<accession>B0WP35</accession>
<keyword evidence="2" id="KW-0812">Transmembrane</keyword>
<evidence type="ECO:0000313" key="5">
    <source>
        <dbReference type="Proteomes" id="UP000002320"/>
    </source>
</evidence>
<keyword evidence="2" id="KW-0472">Membrane</keyword>
<dbReference type="VEuPathDB" id="VectorBase:CPIJ008715"/>
<organism>
    <name type="scientific">Culex quinquefasciatus</name>
    <name type="common">Southern house mosquito</name>
    <name type="synonym">Culex pungens</name>
    <dbReference type="NCBI Taxonomy" id="7176"/>
    <lineage>
        <taxon>Eukaryota</taxon>
        <taxon>Metazoa</taxon>
        <taxon>Ecdysozoa</taxon>
        <taxon>Arthropoda</taxon>
        <taxon>Hexapoda</taxon>
        <taxon>Insecta</taxon>
        <taxon>Pterygota</taxon>
        <taxon>Neoptera</taxon>
        <taxon>Endopterygota</taxon>
        <taxon>Diptera</taxon>
        <taxon>Nematocera</taxon>
        <taxon>Culicoidea</taxon>
        <taxon>Culicidae</taxon>
        <taxon>Culicinae</taxon>
        <taxon>Culicini</taxon>
        <taxon>Culex</taxon>
        <taxon>Culex</taxon>
    </lineage>
</organism>
<sequence length="715" mass="80860">MSLNSPSGLSLSAAQCYQKSALAQPELCTRDPRGTVAELRVGGLVCKSSRSDLAVVHDSALRGQATEASPPGSTLGAGSRRTTNRQRARTNISNRDISVLWSAEESAETQSKQQLHDDPPRPELWVEAHSSDRAASERCDNIRTNSVGPLQRQAGSGLPRALHIYCRRSIRRSSASPNVDLDQQPSQVPVYLLKRYLFSEPFPAPTKGLLAPLFKCHHRRESPNCAALQPQHVVTGRRRCDRRRNPQRLRLREEFHGSVIQMQNRPGSWMSAVAVGGVPSNLIIIRHDEVLAQGRPQVAVLHCWLWRCFQAHNSPTSEPQLHSSSTLHIIIKLMGMIIRLKGGQCERHPVDYTPEVGAAAAPSAALLKTFLPEETPLQSVLEVLERRASWNESRDNFYLHFPVGTSSLCATRWPFRRRFLRLRFGPGSTATMELLTAVPLVLLTVQQTLATSSTEAQDYVLRAIEYLVICGFERHDLHRAGRWEKTVFLALIILMFFLTNAFETKIVSLMTSKPSIQRIKTLTDLFQSDVKFRYDLENSPHLADDLVVGPLIVQGETPDHGETFPGVGMLCLSEWCEITQEISFDYERMQPFYVLLDYESLDLPECYPTGHRFIFAETFRTMHSTLTEAGLFILWKRQWSAELRSAYSGRRPREDAQKNAYLSFDDMQPAWMALGIGMGISLFVFLTEYSTKWSLKDIRKCFQNLRAQNKYQKIL</sequence>
<dbReference type="OrthoDB" id="7744623at2759"/>
<gene>
    <name evidence="4" type="primary">6041171</name>
    <name evidence="3" type="ORF">CpipJ_CPIJ008715</name>
</gene>
<dbReference type="AlphaFoldDB" id="B0WP35"/>
<dbReference type="VEuPathDB" id="VectorBase:CQUJHB020418"/>
<reference evidence="4" key="2">
    <citation type="submission" date="2020-05" db="UniProtKB">
        <authorList>
            <consortium name="EnsemblMetazoa"/>
        </authorList>
    </citation>
    <scope>IDENTIFICATION</scope>
    <source>
        <strain evidence="4">JHB</strain>
    </source>
</reference>
<feature type="region of interest" description="Disordered" evidence="1">
    <location>
        <begin position="61"/>
        <end position="124"/>
    </location>
</feature>
<evidence type="ECO:0000313" key="3">
    <source>
        <dbReference type="EMBL" id="EDS32074.1"/>
    </source>
</evidence>